<sequence>MPELRYTMVPELVPLPSPTVMAEVASLAPLPPLHPTQWWHLPYHTSSAIHYRASLDLTQTRTICMHSVGCPGGNPV</sequence>
<organism evidence="1 2">
    <name type="scientific">Homarus americanus</name>
    <name type="common">American lobster</name>
    <dbReference type="NCBI Taxonomy" id="6706"/>
    <lineage>
        <taxon>Eukaryota</taxon>
        <taxon>Metazoa</taxon>
        <taxon>Ecdysozoa</taxon>
        <taxon>Arthropoda</taxon>
        <taxon>Crustacea</taxon>
        <taxon>Multicrustacea</taxon>
        <taxon>Malacostraca</taxon>
        <taxon>Eumalacostraca</taxon>
        <taxon>Eucarida</taxon>
        <taxon>Decapoda</taxon>
        <taxon>Pleocyemata</taxon>
        <taxon>Astacidea</taxon>
        <taxon>Nephropoidea</taxon>
        <taxon>Nephropidae</taxon>
        <taxon>Homarus</taxon>
    </lineage>
</organism>
<protein>
    <submittedName>
        <fullName evidence="1">Uncharacterized protein</fullName>
    </submittedName>
</protein>
<gene>
    <name evidence="1" type="ORF">Hamer_G001459</name>
</gene>
<dbReference type="AlphaFoldDB" id="A0A8J5N9Q4"/>
<evidence type="ECO:0000313" key="2">
    <source>
        <dbReference type="Proteomes" id="UP000747542"/>
    </source>
</evidence>
<comment type="caution">
    <text evidence="1">The sequence shown here is derived from an EMBL/GenBank/DDBJ whole genome shotgun (WGS) entry which is preliminary data.</text>
</comment>
<accession>A0A8J5N9Q4</accession>
<dbReference type="Proteomes" id="UP000747542">
    <property type="component" value="Unassembled WGS sequence"/>
</dbReference>
<keyword evidence="2" id="KW-1185">Reference proteome</keyword>
<evidence type="ECO:0000313" key="1">
    <source>
        <dbReference type="EMBL" id="KAG7175384.1"/>
    </source>
</evidence>
<proteinExistence type="predicted"/>
<reference evidence="1" key="1">
    <citation type="journal article" date="2021" name="Sci. Adv.">
        <title>The American lobster genome reveals insights on longevity, neural, and immune adaptations.</title>
        <authorList>
            <person name="Polinski J.M."/>
            <person name="Zimin A.V."/>
            <person name="Clark K.F."/>
            <person name="Kohn A.B."/>
            <person name="Sadowski N."/>
            <person name="Timp W."/>
            <person name="Ptitsyn A."/>
            <person name="Khanna P."/>
            <person name="Romanova D.Y."/>
            <person name="Williams P."/>
            <person name="Greenwood S.J."/>
            <person name="Moroz L.L."/>
            <person name="Walt D.R."/>
            <person name="Bodnar A.G."/>
        </authorList>
    </citation>
    <scope>NUCLEOTIDE SEQUENCE</scope>
    <source>
        <strain evidence="1">GMGI-L3</strain>
    </source>
</reference>
<name>A0A8J5N9Q4_HOMAM</name>
<dbReference type="EMBL" id="JAHLQT010006108">
    <property type="protein sequence ID" value="KAG7175384.1"/>
    <property type="molecule type" value="Genomic_DNA"/>
</dbReference>